<gene>
    <name evidence="2" type="ORF">PCOAH_00016790</name>
</gene>
<feature type="region of interest" description="Disordered" evidence="1">
    <location>
        <begin position="1"/>
        <end position="57"/>
    </location>
</feature>
<organism evidence="2 3">
    <name type="scientific">Plasmodium coatneyi</name>
    <dbReference type="NCBI Taxonomy" id="208452"/>
    <lineage>
        <taxon>Eukaryota</taxon>
        <taxon>Sar</taxon>
        <taxon>Alveolata</taxon>
        <taxon>Apicomplexa</taxon>
        <taxon>Aconoidasida</taxon>
        <taxon>Haemosporida</taxon>
        <taxon>Plasmodiidae</taxon>
        <taxon>Plasmodium</taxon>
    </lineage>
</organism>
<dbReference type="KEGG" id="pcot:PCOAH_00016790"/>
<reference evidence="3" key="1">
    <citation type="submission" date="2016-06" db="EMBL/GenBank/DDBJ databases">
        <title>First high quality genome sequence of Plasmodium coatneyi using continuous long reads from single molecule, real-time sequencing.</title>
        <authorList>
            <person name="Chien J.-T."/>
            <person name="Pakala S.B."/>
            <person name="Geraldo J.A."/>
            <person name="Lapp S.A."/>
            <person name="Barnwell J.W."/>
            <person name="Kissinger J.C."/>
            <person name="Galinski M.R."/>
            <person name="Humphrey J.C."/>
        </authorList>
    </citation>
    <scope>NUCLEOTIDE SEQUENCE [LARGE SCALE GENOMIC DNA]</scope>
    <source>
        <strain evidence="3">Hackeri</strain>
    </source>
</reference>
<feature type="compositionally biased region" description="Basic residues" evidence="1">
    <location>
        <begin position="292"/>
        <end position="301"/>
    </location>
</feature>
<dbReference type="GeneID" id="30908405"/>
<feature type="region of interest" description="Disordered" evidence="1">
    <location>
        <begin position="290"/>
        <end position="357"/>
    </location>
</feature>
<accession>A0A1B1DXU5</accession>
<feature type="compositionally biased region" description="Low complexity" evidence="1">
    <location>
        <begin position="122"/>
        <end position="136"/>
    </location>
</feature>
<dbReference type="VEuPathDB" id="PlasmoDB:PCOAH_00016790"/>
<sequence>MEEGKAKCHIKLKKSDQKNNSTRKRKTLNVFDGSHYSQDEGKDKNETEEGTAAKAQKIRGIKNGQIVVDPSNDLEKEANSATSHFIRSLQEKLERVQSKKKIVYLNFPKKGGTGLSDKKSNGEIVSVSSSEEGPIELSAGSADVRDPSDHSYESEDSAGLGDEELTADFHQDPKQPDKSQKYHISEESLTYKRKVFLEKFNKNEKESIFKNEMRMYTDFDDHHIQVENYGKRILSKMGFNEEVYNRYINQYYQERSDKNYFDRIYDSFQSREFRFTGVGAEEEMRENMQRIRGAKGNRSKSRSGSSNNGEDSTTGRKKRRSEGSDRGHKPHENAHRSNNKWEHGEEATCADPPPSDNTDNLFEGLIVKINLKTHEFYKRKGVIVYTKRKRKRKTKGRNVGWDDESRYILGLLLFKSQKYIHLYKEMVKKKIKDYLSWKEGDHPRGDDSSVDDSQNERKEFWEAFLKQLIKKVKRDREDDHGVRNNESKEPFHLTEVKSKYVETSITDDTVKCKVVGTGIHLSRGDTSLYKQTVKLKKIKGDHANVEVEGGHILRLSLDDICQYISHV</sequence>
<name>A0A1B1DXU5_9APIC</name>
<dbReference type="AlphaFoldDB" id="A0A1B1DXU5"/>
<evidence type="ECO:0000313" key="3">
    <source>
        <dbReference type="Proteomes" id="UP000092716"/>
    </source>
</evidence>
<dbReference type="EMBL" id="CP016245">
    <property type="protein sequence ID" value="ANQ07603.1"/>
    <property type="molecule type" value="Genomic_DNA"/>
</dbReference>
<feature type="region of interest" description="Disordered" evidence="1">
    <location>
        <begin position="111"/>
        <end position="159"/>
    </location>
</feature>
<protein>
    <submittedName>
        <fullName evidence="2">Uncharacterized protein</fullName>
    </submittedName>
</protein>
<proteinExistence type="predicted"/>
<feature type="compositionally biased region" description="Basic and acidic residues" evidence="1">
    <location>
        <begin position="37"/>
        <end position="47"/>
    </location>
</feature>
<feature type="compositionally biased region" description="Basic and acidic residues" evidence="1">
    <location>
        <begin position="321"/>
        <end position="346"/>
    </location>
</feature>
<dbReference type="Proteomes" id="UP000092716">
    <property type="component" value="Chromosome 7"/>
</dbReference>
<evidence type="ECO:0000313" key="2">
    <source>
        <dbReference type="EMBL" id="ANQ07603.1"/>
    </source>
</evidence>
<dbReference type="OrthoDB" id="385030at2759"/>
<dbReference type="RefSeq" id="XP_019914298.1">
    <property type="nucleotide sequence ID" value="XM_020058488.1"/>
</dbReference>
<keyword evidence="3" id="KW-1185">Reference proteome</keyword>
<evidence type="ECO:0000256" key="1">
    <source>
        <dbReference type="SAM" id="MobiDB-lite"/>
    </source>
</evidence>
<feature type="compositionally biased region" description="Basic and acidic residues" evidence="1">
    <location>
        <begin position="143"/>
        <end position="153"/>
    </location>
</feature>